<feature type="domain" description="Galectin" evidence="3">
    <location>
        <begin position="44"/>
        <end position="171"/>
    </location>
</feature>
<dbReference type="CDD" id="cd00070">
    <property type="entry name" value="GLECT"/>
    <property type="match status" value="2"/>
</dbReference>
<evidence type="ECO:0000313" key="4">
    <source>
        <dbReference type="Proteomes" id="UP000035681"/>
    </source>
</evidence>
<dbReference type="Gene3D" id="2.60.120.200">
    <property type="match status" value="2"/>
</dbReference>
<feature type="domain" description="Galectin" evidence="3">
    <location>
        <begin position="197"/>
        <end position="324"/>
    </location>
</feature>
<dbReference type="SUPFAM" id="SSF49899">
    <property type="entry name" value="Concanavalin A-like lectins/glucanases"/>
    <property type="match status" value="2"/>
</dbReference>
<dbReference type="InterPro" id="IPR044156">
    <property type="entry name" value="Galectin-like"/>
</dbReference>
<evidence type="ECO:0000256" key="1">
    <source>
        <dbReference type="ARBA" id="ARBA00022734"/>
    </source>
</evidence>
<dbReference type="SMART" id="SM00908">
    <property type="entry name" value="Gal-bind_lectin"/>
    <property type="match status" value="2"/>
</dbReference>
<dbReference type="InterPro" id="IPR001079">
    <property type="entry name" value="Galectin_CRD"/>
</dbReference>
<protein>
    <recommendedName>
        <fullName evidence="2">Galectin</fullName>
    </recommendedName>
</protein>
<dbReference type="Proteomes" id="UP000035681">
    <property type="component" value="Unplaced"/>
</dbReference>
<name>A0AAF5I218_STRER</name>
<accession>A0AAF5I218</accession>
<dbReference type="SMART" id="SM00276">
    <property type="entry name" value="GLECT"/>
    <property type="match status" value="2"/>
</dbReference>
<reference evidence="5" key="1">
    <citation type="submission" date="2024-02" db="UniProtKB">
        <authorList>
            <consortium name="WormBaseParasite"/>
        </authorList>
    </citation>
    <scope>IDENTIFICATION</scope>
</reference>
<sequence length="326" mass="38148">IYFSINVTPIFEIKETFTHKNLEMGIGGGVTLSFSKEEYNPSIPYSTSINGFVTPQHIKIIGQCQKHSKRFHVNFSNGNDIVFHFDVRFNEKCVVRNSTEDGRWQEEERFENSFPFHHGKIFTLDFIANEDNVECRYDGQFFTEFTYRNRHTDVKSMSIEGDVELHYFRDTLIPTYDHIPKESYSIQPRDYFFPTVKFATALNGYRFPMHVRIIGKCPEKGDRFEVNFVTNKDVAFHFNPRFKEKVVVRNNTIDGKWQHEERTPKGNPFKKEKVFILDFYAQQTHVIAKLDNIEIASFAFRSSPSSIVGLEIQGEIELYLVTISNI</sequence>
<evidence type="ECO:0000256" key="2">
    <source>
        <dbReference type="RuleBase" id="RU102079"/>
    </source>
</evidence>
<dbReference type="PROSITE" id="PS51304">
    <property type="entry name" value="GALECTIN"/>
    <property type="match status" value="2"/>
</dbReference>
<evidence type="ECO:0000313" key="5">
    <source>
        <dbReference type="WBParaSite" id="TCONS_00010973.p1"/>
    </source>
</evidence>
<organism evidence="4 5">
    <name type="scientific">Strongyloides stercoralis</name>
    <name type="common">Threadworm</name>
    <dbReference type="NCBI Taxonomy" id="6248"/>
    <lineage>
        <taxon>Eukaryota</taxon>
        <taxon>Metazoa</taxon>
        <taxon>Ecdysozoa</taxon>
        <taxon>Nematoda</taxon>
        <taxon>Chromadorea</taxon>
        <taxon>Rhabditida</taxon>
        <taxon>Tylenchina</taxon>
        <taxon>Panagrolaimomorpha</taxon>
        <taxon>Strongyloidoidea</taxon>
        <taxon>Strongyloididae</taxon>
        <taxon>Strongyloides</taxon>
    </lineage>
</organism>
<evidence type="ECO:0000259" key="3">
    <source>
        <dbReference type="PROSITE" id="PS51304"/>
    </source>
</evidence>
<dbReference type="Pfam" id="PF00337">
    <property type="entry name" value="Gal-bind_lectin"/>
    <property type="match status" value="2"/>
</dbReference>
<dbReference type="PANTHER" id="PTHR11346:SF147">
    <property type="entry name" value="GALECTIN"/>
    <property type="match status" value="1"/>
</dbReference>
<keyword evidence="4" id="KW-1185">Reference proteome</keyword>
<keyword evidence="1 2" id="KW-0430">Lectin</keyword>
<proteinExistence type="predicted"/>
<dbReference type="GO" id="GO:0030246">
    <property type="term" value="F:carbohydrate binding"/>
    <property type="evidence" value="ECO:0007669"/>
    <property type="project" value="UniProtKB-UniRule"/>
</dbReference>
<dbReference type="PANTHER" id="PTHR11346">
    <property type="entry name" value="GALECTIN"/>
    <property type="match status" value="1"/>
</dbReference>
<dbReference type="InterPro" id="IPR013320">
    <property type="entry name" value="ConA-like_dom_sf"/>
</dbReference>
<dbReference type="AlphaFoldDB" id="A0AAF5I218"/>
<dbReference type="WBParaSite" id="TCONS_00010973.p1">
    <property type="protein sequence ID" value="TCONS_00010973.p1"/>
    <property type="gene ID" value="XLOC_004872"/>
</dbReference>